<sequence length="79" mass="8440">MSHATGLSALLPYVLWGFSAWLASAIFAGYLASQKGRCGWCWFAWGLLYGPLSLIASAGLPPTVQVVRATDPVIRTELG</sequence>
<evidence type="ECO:0000313" key="2">
    <source>
        <dbReference type="EMBL" id="QEI07508.1"/>
    </source>
</evidence>
<evidence type="ECO:0000256" key="1">
    <source>
        <dbReference type="SAM" id="Phobius"/>
    </source>
</evidence>
<dbReference type="EMBL" id="CP043046">
    <property type="protein sequence ID" value="QEI07508.1"/>
    <property type="molecule type" value="Genomic_DNA"/>
</dbReference>
<accession>A0A5C0AYR9</accession>
<feature type="transmembrane region" description="Helical" evidence="1">
    <location>
        <begin position="39"/>
        <end position="60"/>
    </location>
</feature>
<name>A0A5C0AYR9_9BURK</name>
<keyword evidence="1" id="KW-0812">Transmembrane</keyword>
<dbReference type="OrthoDB" id="6053908at2"/>
<dbReference type="KEGG" id="pacr:FXN63_17930"/>
<dbReference type="Proteomes" id="UP000325161">
    <property type="component" value="Chromosome"/>
</dbReference>
<reference evidence="2 3" key="1">
    <citation type="submission" date="2019-08" db="EMBL/GenBank/DDBJ databases">
        <title>Amphibian skin-associated Pigmentiphaga: genome sequence and occurrence across geography and hosts.</title>
        <authorList>
            <person name="Bletz M.C."/>
            <person name="Bunk B."/>
            <person name="Sproeer C."/>
            <person name="Biwer P."/>
            <person name="Reiter S."/>
            <person name="Rabemananjara F.C.E."/>
            <person name="Schulz S."/>
            <person name="Overmann J."/>
            <person name="Vences M."/>
        </authorList>
    </citation>
    <scope>NUCLEOTIDE SEQUENCE [LARGE SCALE GENOMIC DNA]</scope>
    <source>
        <strain evidence="2 3">Mada1488</strain>
    </source>
</reference>
<gene>
    <name evidence="2" type="ORF">FXN63_17930</name>
</gene>
<keyword evidence="1" id="KW-0472">Membrane</keyword>
<organism evidence="2 3">
    <name type="scientific">Pigmentiphaga aceris</name>
    <dbReference type="NCBI Taxonomy" id="1940612"/>
    <lineage>
        <taxon>Bacteria</taxon>
        <taxon>Pseudomonadati</taxon>
        <taxon>Pseudomonadota</taxon>
        <taxon>Betaproteobacteria</taxon>
        <taxon>Burkholderiales</taxon>
        <taxon>Alcaligenaceae</taxon>
        <taxon>Pigmentiphaga</taxon>
    </lineage>
</organism>
<keyword evidence="1" id="KW-1133">Transmembrane helix</keyword>
<dbReference type="RefSeq" id="WP_148816555.1">
    <property type="nucleotide sequence ID" value="NZ_CP043046.1"/>
</dbReference>
<protein>
    <submittedName>
        <fullName evidence="2">Uncharacterized protein</fullName>
    </submittedName>
</protein>
<evidence type="ECO:0000313" key="3">
    <source>
        <dbReference type="Proteomes" id="UP000325161"/>
    </source>
</evidence>
<dbReference type="AlphaFoldDB" id="A0A5C0AYR9"/>
<feature type="transmembrane region" description="Helical" evidence="1">
    <location>
        <begin position="13"/>
        <end position="32"/>
    </location>
</feature>
<proteinExistence type="predicted"/>
<keyword evidence="3" id="KW-1185">Reference proteome</keyword>